<sequence>MFFPGAMPATFFCFLQGVSIELIKPVLGCNSMKRRSLQLADLHGPFYDSPFKSPLPLSTQGSLWSSAQPGSAFYAGAEHSVWRRPAWGMETRR</sequence>
<dbReference type="Proteomes" id="UP000183971">
    <property type="component" value="Unassembled WGS sequence"/>
</dbReference>
<organism evidence="2 3">
    <name type="scientific">Fusarium proliferatum (strain ET1)</name>
    <name type="common">Orchid endophyte fungus</name>
    <dbReference type="NCBI Taxonomy" id="1227346"/>
    <lineage>
        <taxon>Eukaryota</taxon>
        <taxon>Fungi</taxon>
        <taxon>Dikarya</taxon>
        <taxon>Ascomycota</taxon>
        <taxon>Pezizomycotina</taxon>
        <taxon>Sordariomycetes</taxon>
        <taxon>Hypocreomycetidae</taxon>
        <taxon>Hypocreales</taxon>
        <taxon>Nectriaceae</taxon>
        <taxon>Fusarium</taxon>
        <taxon>Fusarium fujikuroi species complex</taxon>
    </lineage>
</organism>
<reference evidence="3" key="1">
    <citation type="journal article" date="2016" name="Genome Biol. Evol.">
        <title>Comparative 'omics' of the Fusarium fujikuroi species complex highlights differences in genetic potential and metabolite synthesis.</title>
        <authorList>
            <person name="Niehaus E.-M."/>
            <person name="Muensterkoetter M."/>
            <person name="Proctor R.H."/>
            <person name="Brown D.W."/>
            <person name="Sharon A."/>
            <person name="Idan Y."/>
            <person name="Oren-Young L."/>
            <person name="Sieber C.M."/>
            <person name="Novak O."/>
            <person name="Pencik A."/>
            <person name="Tarkowska D."/>
            <person name="Hromadova K."/>
            <person name="Freeman S."/>
            <person name="Maymon M."/>
            <person name="Elazar M."/>
            <person name="Youssef S.A."/>
            <person name="El-Shabrawy E.S.M."/>
            <person name="Shalaby A.B.A."/>
            <person name="Houterman P."/>
            <person name="Brock N.L."/>
            <person name="Burkhardt I."/>
            <person name="Tsavkelova E.A."/>
            <person name="Dickschat J.S."/>
            <person name="Galuszka P."/>
            <person name="Gueldener U."/>
            <person name="Tudzynski B."/>
        </authorList>
    </citation>
    <scope>NUCLEOTIDE SEQUENCE [LARGE SCALE GENOMIC DNA]</scope>
    <source>
        <strain evidence="3">ET1</strain>
    </source>
</reference>
<dbReference type="EMBL" id="FJOF01000001">
    <property type="protein sequence ID" value="CZR35380.1"/>
    <property type="molecule type" value="Genomic_DNA"/>
</dbReference>
<gene>
    <name evidence="2" type="ORF">FPRO_00497</name>
</gene>
<evidence type="ECO:0000256" key="1">
    <source>
        <dbReference type="SAM" id="SignalP"/>
    </source>
</evidence>
<dbReference type="GeneID" id="42045387"/>
<comment type="caution">
    <text evidence="2">The sequence shown here is derived from an EMBL/GenBank/DDBJ whole genome shotgun (WGS) entry which is preliminary data.</text>
</comment>
<accession>A0A1L7V7Z6</accession>
<proteinExistence type="predicted"/>
<dbReference type="VEuPathDB" id="FungiDB:FPRO_00497"/>
<evidence type="ECO:0000313" key="3">
    <source>
        <dbReference type="Proteomes" id="UP000183971"/>
    </source>
</evidence>
<keyword evidence="1" id="KW-0732">Signal</keyword>
<dbReference type="RefSeq" id="XP_031075973.1">
    <property type="nucleotide sequence ID" value="XM_031225325.1"/>
</dbReference>
<name>A0A1L7V7Z6_FUSPR</name>
<feature type="chain" id="PRO_5012928000" evidence="1">
    <location>
        <begin position="29"/>
        <end position="93"/>
    </location>
</feature>
<protein>
    <submittedName>
        <fullName evidence="2">Uncharacterized protein</fullName>
    </submittedName>
</protein>
<feature type="signal peptide" evidence="1">
    <location>
        <begin position="1"/>
        <end position="28"/>
    </location>
</feature>
<evidence type="ECO:0000313" key="2">
    <source>
        <dbReference type="EMBL" id="CZR35380.1"/>
    </source>
</evidence>
<keyword evidence="3" id="KW-1185">Reference proteome</keyword>
<dbReference type="AlphaFoldDB" id="A0A1L7V7Z6"/>